<evidence type="ECO:0000313" key="2">
    <source>
        <dbReference type="Proteomes" id="UP000477911"/>
    </source>
</evidence>
<reference evidence="1 2" key="1">
    <citation type="submission" date="2019-12" db="EMBL/GenBank/DDBJ databases">
        <authorList>
            <person name="Li M."/>
        </authorList>
    </citation>
    <scope>NUCLEOTIDE SEQUENCE [LARGE SCALE GENOMIC DNA]</scope>
    <source>
        <strain evidence="1 2">GBMRC 2024</strain>
    </source>
</reference>
<dbReference type="RefSeq" id="WP_160892229.1">
    <property type="nucleotide sequence ID" value="NZ_WUMU01000003.1"/>
</dbReference>
<dbReference type="InterPro" id="IPR022025">
    <property type="entry name" value="Amidoligase_2"/>
</dbReference>
<comment type="caution">
    <text evidence="1">The sequence shown here is derived from an EMBL/GenBank/DDBJ whole genome shotgun (WGS) entry which is preliminary data.</text>
</comment>
<dbReference type="Proteomes" id="UP000477911">
    <property type="component" value="Unassembled WGS sequence"/>
</dbReference>
<evidence type="ECO:0000313" key="1">
    <source>
        <dbReference type="EMBL" id="MXN17188.1"/>
    </source>
</evidence>
<proteinExistence type="predicted"/>
<organism evidence="1 2">
    <name type="scientific">Pseudooceanicola albus</name>
    <dbReference type="NCBI Taxonomy" id="2692189"/>
    <lineage>
        <taxon>Bacteria</taxon>
        <taxon>Pseudomonadati</taxon>
        <taxon>Pseudomonadota</taxon>
        <taxon>Alphaproteobacteria</taxon>
        <taxon>Rhodobacterales</taxon>
        <taxon>Paracoccaceae</taxon>
        <taxon>Pseudooceanicola</taxon>
    </lineage>
</organism>
<protein>
    <recommendedName>
        <fullName evidence="3">Amidoligase enzyme</fullName>
    </recommendedName>
</protein>
<gene>
    <name evidence="1" type="ORF">GR170_05030</name>
</gene>
<sequence>MTTHPDPLPALPTARDAEGKIRLLGVEVEFGGLTEGRAARILARETGGTLGRNGTDYRVSGTPFGDCKLYMDTAYRDERETAFARAALDFARNFVPVELVTAPFDPARLPQLDAVIRKFHAAGAVGTEQGLFLGFGVHLNIQTIADEPHHLWSVTTAFALLEPLLRRSWPIHINRRVLPFVDPYPASLRDALAARLLEMPFPDVDALEDIYLQHAPSRNHALDLLPALAHHDPALEGRAFGSSKGVSGRPAFHYRMPDSRLGDPDWSLVAEWALWTRIEALAEDREMLLRLCAAWGAMREHLTFGNSDWAGRCRDMLLAGGHAALARGWQGRA</sequence>
<dbReference type="Pfam" id="PF12224">
    <property type="entry name" value="Amidoligase_2"/>
    <property type="match status" value="1"/>
</dbReference>
<dbReference type="AlphaFoldDB" id="A0A6L7G118"/>
<dbReference type="EMBL" id="WUMU01000003">
    <property type="protein sequence ID" value="MXN17188.1"/>
    <property type="molecule type" value="Genomic_DNA"/>
</dbReference>
<name>A0A6L7G118_9RHOB</name>
<keyword evidence="2" id="KW-1185">Reference proteome</keyword>
<evidence type="ECO:0008006" key="3">
    <source>
        <dbReference type="Google" id="ProtNLM"/>
    </source>
</evidence>
<accession>A0A6L7G118</accession>